<evidence type="ECO:0000256" key="4">
    <source>
        <dbReference type="ARBA" id="ARBA00023136"/>
    </source>
</evidence>
<proteinExistence type="predicted"/>
<organism evidence="6 7">
    <name type="scientific">Urechidicola croceus</name>
    <dbReference type="NCBI Taxonomy" id="1850246"/>
    <lineage>
        <taxon>Bacteria</taxon>
        <taxon>Pseudomonadati</taxon>
        <taxon>Bacteroidota</taxon>
        <taxon>Flavobacteriia</taxon>
        <taxon>Flavobacteriales</taxon>
        <taxon>Flavobacteriaceae</taxon>
        <taxon>Urechidicola</taxon>
    </lineage>
</organism>
<evidence type="ECO:0000313" key="7">
    <source>
        <dbReference type="Proteomes" id="UP000176050"/>
    </source>
</evidence>
<dbReference type="RefSeq" id="WP_070235513.1">
    <property type="nucleotide sequence ID" value="NZ_CP017478.1"/>
</dbReference>
<dbReference type="OrthoDB" id="6400719at2"/>
<dbReference type="KEGG" id="lul:LPB138_01280"/>
<evidence type="ECO:0000256" key="5">
    <source>
        <dbReference type="SAM" id="Phobius"/>
    </source>
</evidence>
<dbReference type="Proteomes" id="UP000176050">
    <property type="component" value="Chromosome"/>
</dbReference>
<evidence type="ECO:0000256" key="2">
    <source>
        <dbReference type="ARBA" id="ARBA00022692"/>
    </source>
</evidence>
<evidence type="ECO:0000256" key="1">
    <source>
        <dbReference type="ARBA" id="ARBA00004141"/>
    </source>
</evidence>
<protein>
    <recommendedName>
        <fullName evidence="8">Import component protein</fullName>
    </recommendedName>
</protein>
<dbReference type="AlphaFoldDB" id="A0A1D8P4B8"/>
<comment type="subcellular location">
    <subcellularLocation>
        <location evidence="1">Membrane</location>
        <topology evidence="1">Multi-pass membrane protein</topology>
    </subcellularLocation>
</comment>
<keyword evidence="4 5" id="KW-0472">Membrane</keyword>
<name>A0A1D8P4B8_9FLAO</name>
<dbReference type="InterPro" id="IPR019109">
    <property type="entry name" value="MamF_MmsF"/>
</dbReference>
<evidence type="ECO:0008006" key="8">
    <source>
        <dbReference type="Google" id="ProtNLM"/>
    </source>
</evidence>
<keyword evidence="3 5" id="KW-1133">Transmembrane helix</keyword>
<keyword evidence="2 5" id="KW-0812">Transmembrane</keyword>
<dbReference type="STRING" id="1850246.LPB138_01280"/>
<feature type="transmembrane region" description="Helical" evidence="5">
    <location>
        <begin position="12"/>
        <end position="30"/>
    </location>
</feature>
<accession>A0A1D8P4B8</accession>
<dbReference type="Pfam" id="PF09685">
    <property type="entry name" value="MamF_MmsF"/>
    <property type="match status" value="1"/>
</dbReference>
<reference evidence="6 7" key="1">
    <citation type="submission" date="2016-10" db="EMBL/GenBank/DDBJ databases">
        <title>Lutibacter sp. LPB0138, isolated from marine gastropod.</title>
        <authorList>
            <person name="Kim E."/>
            <person name="Yi H."/>
        </authorList>
    </citation>
    <scope>NUCLEOTIDE SEQUENCE [LARGE SCALE GENOMIC DNA]</scope>
    <source>
        <strain evidence="6 7">LPB0138</strain>
    </source>
</reference>
<dbReference type="EMBL" id="CP017478">
    <property type="protein sequence ID" value="AOW19397.1"/>
    <property type="molecule type" value="Genomic_DNA"/>
</dbReference>
<feature type="transmembrane region" description="Helical" evidence="5">
    <location>
        <begin position="42"/>
        <end position="60"/>
    </location>
</feature>
<sequence length="108" mass="12107">MENTTINEGKTTAIISYFWLIGLVIAFIMNANKKNSFASFHIRQMVGLTLLSILNGWIVGKFFGTMAAGIVGFGLFVLWIIGFIGAIQGEEKKIPLLGDQFQEWFRNM</sequence>
<gene>
    <name evidence="6" type="ORF">LPB138_01280</name>
</gene>
<feature type="transmembrane region" description="Helical" evidence="5">
    <location>
        <begin position="66"/>
        <end position="87"/>
    </location>
</feature>
<evidence type="ECO:0000256" key="3">
    <source>
        <dbReference type="ARBA" id="ARBA00022989"/>
    </source>
</evidence>
<evidence type="ECO:0000313" key="6">
    <source>
        <dbReference type="EMBL" id="AOW19397.1"/>
    </source>
</evidence>
<keyword evidence="7" id="KW-1185">Reference proteome</keyword>